<dbReference type="Proteomes" id="UP000037460">
    <property type="component" value="Unassembled WGS sequence"/>
</dbReference>
<dbReference type="AlphaFoldDB" id="A0A0M0LPT1"/>
<comment type="caution">
    <text evidence="3">The sequence shown here is derived from an EMBL/GenBank/DDBJ whole genome shotgun (WGS) entry which is preliminary data.</text>
</comment>
<feature type="transmembrane region" description="Helical" evidence="2">
    <location>
        <begin position="59"/>
        <end position="77"/>
    </location>
</feature>
<keyword evidence="2" id="KW-1133">Transmembrane helix</keyword>
<evidence type="ECO:0000313" key="3">
    <source>
        <dbReference type="EMBL" id="KOO53034.1"/>
    </source>
</evidence>
<keyword evidence="2" id="KW-0472">Membrane</keyword>
<protein>
    <submittedName>
        <fullName evidence="3">Uncharacterized protein</fullName>
    </submittedName>
</protein>
<accession>A0A0M0LPT1</accession>
<reference evidence="4" key="1">
    <citation type="journal article" date="2015" name="PLoS Genet.">
        <title>Genome Sequence and Transcriptome Analyses of Chrysochromulina tobin: Metabolic Tools for Enhanced Algal Fitness in the Prominent Order Prymnesiales (Haptophyceae).</title>
        <authorList>
            <person name="Hovde B.T."/>
            <person name="Deodato C.R."/>
            <person name="Hunsperger H.M."/>
            <person name="Ryken S.A."/>
            <person name="Yost W."/>
            <person name="Jha R.K."/>
            <person name="Patterson J."/>
            <person name="Monnat R.J. Jr."/>
            <person name="Barlow S.B."/>
            <person name="Starkenburg S.R."/>
            <person name="Cattolico R.A."/>
        </authorList>
    </citation>
    <scope>NUCLEOTIDE SEQUENCE</scope>
    <source>
        <strain evidence="4">CCMP291</strain>
    </source>
</reference>
<sequence>MSQRKQMMGVGVETYEPKSVQQAPGKRGERQPSYNTGRDDMNKKLNQVTQAVRVPKSTWFVLGSLLMIGLYLYHALFSRN</sequence>
<evidence type="ECO:0000313" key="4">
    <source>
        <dbReference type="Proteomes" id="UP000037460"/>
    </source>
</evidence>
<evidence type="ECO:0000256" key="1">
    <source>
        <dbReference type="SAM" id="MobiDB-lite"/>
    </source>
</evidence>
<proteinExistence type="predicted"/>
<name>A0A0M0LPT1_9EUKA</name>
<keyword evidence="4" id="KW-1185">Reference proteome</keyword>
<evidence type="ECO:0000256" key="2">
    <source>
        <dbReference type="SAM" id="Phobius"/>
    </source>
</evidence>
<feature type="region of interest" description="Disordered" evidence="1">
    <location>
        <begin position="1"/>
        <end position="43"/>
    </location>
</feature>
<gene>
    <name evidence="3" type="ORF">Ctob_015290</name>
</gene>
<dbReference type="EMBL" id="JWZX01000412">
    <property type="protein sequence ID" value="KOO53034.1"/>
    <property type="molecule type" value="Genomic_DNA"/>
</dbReference>
<organism evidence="3 4">
    <name type="scientific">Chrysochromulina tobinii</name>
    <dbReference type="NCBI Taxonomy" id="1460289"/>
    <lineage>
        <taxon>Eukaryota</taxon>
        <taxon>Haptista</taxon>
        <taxon>Haptophyta</taxon>
        <taxon>Prymnesiophyceae</taxon>
        <taxon>Prymnesiales</taxon>
        <taxon>Chrysochromulinaceae</taxon>
        <taxon>Chrysochromulina</taxon>
    </lineage>
</organism>
<keyword evidence="2" id="KW-0812">Transmembrane</keyword>